<dbReference type="EMBL" id="GBXM01060245">
    <property type="protein sequence ID" value="JAH48332.1"/>
    <property type="molecule type" value="Transcribed_RNA"/>
</dbReference>
<protein>
    <submittedName>
        <fullName evidence="2">Uncharacterized protein</fullName>
    </submittedName>
</protein>
<accession>A0A0E9T4I5</accession>
<feature type="region of interest" description="Disordered" evidence="1">
    <location>
        <begin position="1"/>
        <end position="78"/>
    </location>
</feature>
<dbReference type="AlphaFoldDB" id="A0A0E9T4I5"/>
<evidence type="ECO:0000313" key="2">
    <source>
        <dbReference type="EMBL" id="JAH48332.1"/>
    </source>
</evidence>
<proteinExistence type="predicted"/>
<reference evidence="2" key="1">
    <citation type="submission" date="2014-11" db="EMBL/GenBank/DDBJ databases">
        <authorList>
            <person name="Amaro Gonzalez C."/>
        </authorList>
    </citation>
    <scope>NUCLEOTIDE SEQUENCE</scope>
</reference>
<sequence length="78" mass="8610">MIRRGRREPEPQPGAGRDPQVQRVLHGQQADGLRPQRARGVLSGLPKTGPEPGRPFHPHPVPRRYPLCPSSRPTASPI</sequence>
<organism evidence="2">
    <name type="scientific">Anguilla anguilla</name>
    <name type="common">European freshwater eel</name>
    <name type="synonym">Muraena anguilla</name>
    <dbReference type="NCBI Taxonomy" id="7936"/>
    <lineage>
        <taxon>Eukaryota</taxon>
        <taxon>Metazoa</taxon>
        <taxon>Chordata</taxon>
        <taxon>Craniata</taxon>
        <taxon>Vertebrata</taxon>
        <taxon>Euteleostomi</taxon>
        <taxon>Actinopterygii</taxon>
        <taxon>Neopterygii</taxon>
        <taxon>Teleostei</taxon>
        <taxon>Anguilliformes</taxon>
        <taxon>Anguillidae</taxon>
        <taxon>Anguilla</taxon>
    </lineage>
</organism>
<reference evidence="2" key="2">
    <citation type="journal article" date="2015" name="Fish Shellfish Immunol.">
        <title>Early steps in the European eel (Anguilla anguilla)-Vibrio vulnificus interaction in the gills: Role of the RtxA13 toxin.</title>
        <authorList>
            <person name="Callol A."/>
            <person name="Pajuelo D."/>
            <person name="Ebbesson L."/>
            <person name="Teles M."/>
            <person name="MacKenzie S."/>
            <person name="Amaro C."/>
        </authorList>
    </citation>
    <scope>NUCLEOTIDE SEQUENCE</scope>
</reference>
<evidence type="ECO:0000256" key="1">
    <source>
        <dbReference type="SAM" id="MobiDB-lite"/>
    </source>
</evidence>
<name>A0A0E9T4I5_ANGAN</name>